<dbReference type="Gramene" id="VVA33517">
    <property type="protein sequence ID" value="VVA33517"/>
    <property type="gene ID" value="Prudul26B005876"/>
</dbReference>
<accession>A0A5E4G196</accession>
<dbReference type="AlphaFoldDB" id="A0A5E4G196"/>
<name>A0A5E4G196_PRUDU</name>
<protein>
    <submittedName>
        <fullName evidence="1">Uncharacterized protein</fullName>
    </submittedName>
</protein>
<proteinExistence type="predicted"/>
<organism evidence="1 2">
    <name type="scientific">Prunus dulcis</name>
    <name type="common">Almond</name>
    <name type="synonym">Amygdalus dulcis</name>
    <dbReference type="NCBI Taxonomy" id="3755"/>
    <lineage>
        <taxon>Eukaryota</taxon>
        <taxon>Viridiplantae</taxon>
        <taxon>Streptophyta</taxon>
        <taxon>Embryophyta</taxon>
        <taxon>Tracheophyta</taxon>
        <taxon>Spermatophyta</taxon>
        <taxon>Magnoliopsida</taxon>
        <taxon>eudicotyledons</taxon>
        <taxon>Gunneridae</taxon>
        <taxon>Pentapetalae</taxon>
        <taxon>rosids</taxon>
        <taxon>fabids</taxon>
        <taxon>Rosales</taxon>
        <taxon>Rosaceae</taxon>
        <taxon>Amygdaloideae</taxon>
        <taxon>Amygdaleae</taxon>
        <taxon>Prunus</taxon>
    </lineage>
</organism>
<dbReference type="Proteomes" id="UP000327085">
    <property type="component" value="Chromosome 7"/>
</dbReference>
<dbReference type="InParanoid" id="A0A5E4G196"/>
<sequence>MGCQGHLLTVDLQAYETRLASAQLVVSADSTYRSPVVPQVSGQDFVGKKGTQSYASVIRSGHMSEECCHNYYSISLPNARASDDKHATVFEGADAKSTNSNTLAEVGSCAVVGADARSTPPSASSSTRAADTCHYVDFLLRDTHMFE</sequence>
<evidence type="ECO:0000313" key="1">
    <source>
        <dbReference type="EMBL" id="VVA33517.1"/>
    </source>
</evidence>
<evidence type="ECO:0000313" key="2">
    <source>
        <dbReference type="Proteomes" id="UP000327085"/>
    </source>
</evidence>
<gene>
    <name evidence="1" type="ORF">ALMOND_2B005876</name>
</gene>
<reference evidence="2" key="1">
    <citation type="journal article" date="2020" name="Plant J.">
        <title>Transposons played a major role in the diversification between the closely related almond and peach genomes: results from the almond genome sequence.</title>
        <authorList>
            <person name="Alioto T."/>
            <person name="Alexiou K.G."/>
            <person name="Bardil A."/>
            <person name="Barteri F."/>
            <person name="Castanera R."/>
            <person name="Cruz F."/>
            <person name="Dhingra A."/>
            <person name="Duval H."/>
            <person name="Fernandez I Marti A."/>
            <person name="Frias L."/>
            <person name="Galan B."/>
            <person name="Garcia J.L."/>
            <person name="Howad W."/>
            <person name="Gomez-Garrido J."/>
            <person name="Gut M."/>
            <person name="Julca I."/>
            <person name="Morata J."/>
            <person name="Puigdomenech P."/>
            <person name="Ribeca P."/>
            <person name="Rubio Cabetas M.J."/>
            <person name="Vlasova A."/>
            <person name="Wirthensohn M."/>
            <person name="Garcia-Mas J."/>
            <person name="Gabaldon T."/>
            <person name="Casacuberta J.M."/>
            <person name="Arus P."/>
        </authorList>
    </citation>
    <scope>NUCLEOTIDE SEQUENCE [LARGE SCALE GENOMIC DNA]</scope>
    <source>
        <strain evidence="2">cv. Texas</strain>
    </source>
</reference>
<dbReference type="EMBL" id="CABIKO010000291">
    <property type="protein sequence ID" value="VVA33517.1"/>
    <property type="molecule type" value="Genomic_DNA"/>
</dbReference>